<dbReference type="Gramene" id="ORUFI03G16270.1">
    <property type="protein sequence ID" value="ORUFI03G16270.1"/>
    <property type="gene ID" value="ORUFI03G16270"/>
</dbReference>
<accession>A0A0E0NUE4</accession>
<reference evidence="2" key="1">
    <citation type="submission" date="2013-06" db="EMBL/GenBank/DDBJ databases">
        <authorList>
            <person name="Zhao Q."/>
        </authorList>
    </citation>
    <scope>NUCLEOTIDE SEQUENCE</scope>
    <source>
        <strain evidence="2">cv. W1943</strain>
    </source>
</reference>
<dbReference type="Proteomes" id="UP000008022">
    <property type="component" value="Unassembled WGS sequence"/>
</dbReference>
<protein>
    <submittedName>
        <fullName evidence="1">Uncharacterized protein</fullName>
    </submittedName>
</protein>
<evidence type="ECO:0000313" key="1">
    <source>
        <dbReference type="EnsemblPlants" id="ORUFI03G16270.1"/>
    </source>
</evidence>
<dbReference type="EnsemblPlants" id="ORUFI03G16270.1">
    <property type="protein sequence ID" value="ORUFI03G16270.1"/>
    <property type="gene ID" value="ORUFI03G16270"/>
</dbReference>
<sequence length="131" mass="14775">MVVPYIRLCGIGNPVARVHPELSGKPDVTSRPSWFDNIDSSASSSLTTAASRHRHRLQHVLAHDHSTVPHAHPAARLSRHHWLPDFDYIDHNYFTHGFIDHGSLMSFALVMSSMAQRVIIRIEHSRLSSLV</sequence>
<evidence type="ECO:0000313" key="2">
    <source>
        <dbReference type="Proteomes" id="UP000008022"/>
    </source>
</evidence>
<proteinExistence type="predicted"/>
<dbReference type="AlphaFoldDB" id="A0A0E0NUE4"/>
<dbReference type="HOGENOM" id="CLU_1930980_0_0_1"/>
<organism evidence="1 2">
    <name type="scientific">Oryza rufipogon</name>
    <name type="common">Brownbeard rice</name>
    <name type="synonym">Asian wild rice</name>
    <dbReference type="NCBI Taxonomy" id="4529"/>
    <lineage>
        <taxon>Eukaryota</taxon>
        <taxon>Viridiplantae</taxon>
        <taxon>Streptophyta</taxon>
        <taxon>Embryophyta</taxon>
        <taxon>Tracheophyta</taxon>
        <taxon>Spermatophyta</taxon>
        <taxon>Magnoliopsida</taxon>
        <taxon>Liliopsida</taxon>
        <taxon>Poales</taxon>
        <taxon>Poaceae</taxon>
        <taxon>BOP clade</taxon>
        <taxon>Oryzoideae</taxon>
        <taxon>Oryzeae</taxon>
        <taxon>Oryzinae</taxon>
        <taxon>Oryza</taxon>
    </lineage>
</organism>
<dbReference type="eggNOG" id="ENOG502R4QK">
    <property type="taxonomic scope" value="Eukaryota"/>
</dbReference>
<keyword evidence="2" id="KW-1185">Reference proteome</keyword>
<reference evidence="1" key="2">
    <citation type="submission" date="2015-06" db="UniProtKB">
        <authorList>
            <consortium name="EnsemblPlants"/>
        </authorList>
    </citation>
    <scope>IDENTIFICATION</scope>
</reference>
<name>A0A0E0NUE4_ORYRU</name>